<feature type="chain" id="PRO_5001697133" evidence="2">
    <location>
        <begin position="24"/>
        <end position="283"/>
    </location>
</feature>
<dbReference type="Proteomes" id="UP000027647">
    <property type="component" value="Unassembled WGS sequence"/>
</dbReference>
<dbReference type="PROSITE" id="PS01094">
    <property type="entry name" value="UPF0076"/>
    <property type="match status" value="1"/>
</dbReference>
<protein>
    <submittedName>
        <fullName evidence="3">Uncharacterized protein</fullName>
    </submittedName>
</protein>
<evidence type="ECO:0000313" key="3">
    <source>
        <dbReference type="EMBL" id="KEO92186.1"/>
    </source>
</evidence>
<dbReference type="STRING" id="1044.EH31_05835"/>
<dbReference type="RefSeq" id="WP_051698964.1">
    <property type="nucleotide sequence ID" value="NZ_JMIW01000001.1"/>
</dbReference>
<sequence>MTNPTTTLTAALTLALAATPAIAQSTPASTPEFLPNSASSAPFSRAVQVGDTLYLAGQLGLARSSDTDKTNGIEAETRRAMERIGETLALYGLTHDALFKCTVWLADIDDFGAFNAVYAKFFQEGRYPVRSTMAVKELVGGAKIEIECTAHNPKEAPVQGVDWDMAVTYLHAGEAKAPNAYTPEEATVCVGRWRLHADAIDDGFFPKPALEAFTRPLFLEEAIALANLFRLDDMDRAIMQSASKEAEARLRKALGGDVQAFRQYFEALGECSSPAETVVDSGE</sequence>
<dbReference type="InterPro" id="IPR019897">
    <property type="entry name" value="RidA_CS"/>
</dbReference>
<feature type="signal peptide" evidence="2">
    <location>
        <begin position="1"/>
        <end position="23"/>
    </location>
</feature>
<proteinExistence type="inferred from homology"/>
<evidence type="ECO:0000313" key="4">
    <source>
        <dbReference type="Proteomes" id="UP000027647"/>
    </source>
</evidence>
<comment type="caution">
    <text evidence="3">The sequence shown here is derived from an EMBL/GenBank/DDBJ whole genome shotgun (WGS) entry which is preliminary data.</text>
</comment>
<dbReference type="PANTHER" id="PTHR11803">
    <property type="entry name" value="2-IMINOBUTANOATE/2-IMINOPROPANOATE DEAMINASE RIDA"/>
    <property type="match status" value="1"/>
</dbReference>
<keyword evidence="4" id="KW-1185">Reference proteome</keyword>
<dbReference type="PANTHER" id="PTHR11803:SF39">
    <property type="entry name" value="2-IMINOBUTANOATE_2-IMINOPROPANOATE DEAMINASE"/>
    <property type="match status" value="1"/>
</dbReference>
<dbReference type="Pfam" id="PF01042">
    <property type="entry name" value="Ribonuc_L-PSP"/>
    <property type="match status" value="1"/>
</dbReference>
<accession>A0A074MBM7</accession>
<name>A0A074MBM7_ERYLO</name>
<dbReference type="CDD" id="cd00448">
    <property type="entry name" value="YjgF_YER057c_UK114_family"/>
    <property type="match status" value="1"/>
</dbReference>
<dbReference type="InterPro" id="IPR006175">
    <property type="entry name" value="YjgF/YER057c/UK114"/>
</dbReference>
<dbReference type="GO" id="GO:0005829">
    <property type="term" value="C:cytosol"/>
    <property type="evidence" value="ECO:0007669"/>
    <property type="project" value="TreeGrafter"/>
</dbReference>
<organism evidence="3 4">
    <name type="scientific">Erythrobacter longus</name>
    <dbReference type="NCBI Taxonomy" id="1044"/>
    <lineage>
        <taxon>Bacteria</taxon>
        <taxon>Pseudomonadati</taxon>
        <taxon>Pseudomonadota</taxon>
        <taxon>Alphaproteobacteria</taxon>
        <taxon>Sphingomonadales</taxon>
        <taxon>Erythrobacteraceae</taxon>
        <taxon>Erythrobacter/Porphyrobacter group</taxon>
        <taxon>Erythrobacter</taxon>
    </lineage>
</organism>
<dbReference type="AlphaFoldDB" id="A0A074MBM7"/>
<dbReference type="OrthoDB" id="9809792at2"/>
<comment type="similarity">
    <text evidence="1">Belongs to the RutC family.</text>
</comment>
<dbReference type="GO" id="GO:0019239">
    <property type="term" value="F:deaminase activity"/>
    <property type="evidence" value="ECO:0007669"/>
    <property type="project" value="TreeGrafter"/>
</dbReference>
<evidence type="ECO:0000256" key="2">
    <source>
        <dbReference type="SAM" id="SignalP"/>
    </source>
</evidence>
<reference evidence="3 4" key="1">
    <citation type="submission" date="2014-04" db="EMBL/GenBank/DDBJ databases">
        <title>A comprehensive comparison of genomes of Erythrobacter spp. strains.</title>
        <authorList>
            <person name="Zheng Q."/>
        </authorList>
    </citation>
    <scope>NUCLEOTIDE SEQUENCE [LARGE SCALE GENOMIC DNA]</scope>
    <source>
        <strain evidence="3 4">DSM 6997</strain>
    </source>
</reference>
<gene>
    <name evidence="3" type="ORF">EH31_05835</name>
</gene>
<dbReference type="InterPro" id="IPR035959">
    <property type="entry name" value="RutC-like_sf"/>
</dbReference>
<keyword evidence="2" id="KW-0732">Signal</keyword>
<dbReference type="eggNOG" id="COG0251">
    <property type="taxonomic scope" value="Bacteria"/>
</dbReference>
<evidence type="ECO:0000256" key="1">
    <source>
        <dbReference type="ARBA" id="ARBA00010552"/>
    </source>
</evidence>
<dbReference type="EMBL" id="JMIW01000001">
    <property type="protein sequence ID" value="KEO92186.1"/>
    <property type="molecule type" value="Genomic_DNA"/>
</dbReference>
<dbReference type="Gene3D" id="3.30.1330.40">
    <property type="entry name" value="RutC-like"/>
    <property type="match status" value="1"/>
</dbReference>
<dbReference type="SUPFAM" id="SSF55298">
    <property type="entry name" value="YjgF-like"/>
    <property type="match status" value="1"/>
</dbReference>